<name>A0A165ZYR6_9HYPH</name>
<evidence type="ECO:0000313" key="2">
    <source>
        <dbReference type="Proteomes" id="UP000076577"/>
    </source>
</evidence>
<accession>A0A165ZYR6</accession>
<protein>
    <submittedName>
        <fullName evidence="1">Uncharacterized protein</fullName>
    </submittedName>
</protein>
<gene>
    <name evidence="1" type="ORF">PsAD2_01451</name>
</gene>
<dbReference type="STRING" id="989403.SAMN05421798_12230"/>
<dbReference type="PATRIC" id="fig|989403.3.peg.1545"/>
<dbReference type="EMBL" id="LMCB01000009">
    <property type="protein sequence ID" value="KZL20408.1"/>
    <property type="molecule type" value="Genomic_DNA"/>
</dbReference>
<keyword evidence="2" id="KW-1185">Reference proteome</keyword>
<evidence type="ECO:0000313" key="1">
    <source>
        <dbReference type="EMBL" id="KZL20408.1"/>
    </source>
</evidence>
<proteinExistence type="predicted"/>
<organism evidence="1 2">
    <name type="scientific">Pseudovibrio axinellae</name>
    <dbReference type="NCBI Taxonomy" id="989403"/>
    <lineage>
        <taxon>Bacteria</taxon>
        <taxon>Pseudomonadati</taxon>
        <taxon>Pseudomonadota</taxon>
        <taxon>Alphaproteobacteria</taxon>
        <taxon>Hyphomicrobiales</taxon>
        <taxon>Stappiaceae</taxon>
        <taxon>Pseudovibrio</taxon>
    </lineage>
</organism>
<reference evidence="1 2" key="1">
    <citation type="journal article" date="2016" name="Front. Microbiol.">
        <title>Comparative Genomic Analysis Reveals a Diverse Repertoire of Genes Involved in Prokaryote-Eukaryote Interactions within the Pseudovibrio Genus.</title>
        <authorList>
            <person name="Romano S."/>
            <person name="Fernandez-Guerra A."/>
            <person name="Reen F.J."/>
            <person name="Glockner F.O."/>
            <person name="Crowley S.P."/>
            <person name="O'Sullivan O."/>
            <person name="Cotter P.D."/>
            <person name="Adams C."/>
            <person name="Dobson A.D."/>
            <person name="O'Gara F."/>
        </authorList>
    </citation>
    <scope>NUCLEOTIDE SEQUENCE [LARGE SCALE GENOMIC DNA]</scope>
    <source>
        <strain evidence="1 2">Ad2</strain>
    </source>
</reference>
<dbReference type="Proteomes" id="UP000076577">
    <property type="component" value="Unassembled WGS sequence"/>
</dbReference>
<comment type="caution">
    <text evidence="1">The sequence shown here is derived from an EMBL/GenBank/DDBJ whole genome shotgun (WGS) entry which is preliminary data.</text>
</comment>
<sequence length="67" mass="7701">MTINNQEGTLPSLSLERCQEIWLNLNPDERAVIMSKVEESKKQSLDKYLCACLEYIRAHPDITVLHA</sequence>
<dbReference type="AlphaFoldDB" id="A0A165ZYR6"/>